<keyword evidence="4" id="KW-0238">DNA-binding</keyword>
<evidence type="ECO:0000313" key="8">
    <source>
        <dbReference type="Proteomes" id="UP000317730"/>
    </source>
</evidence>
<evidence type="ECO:0000259" key="6">
    <source>
        <dbReference type="PROSITE" id="PS50949"/>
    </source>
</evidence>
<dbReference type="EMBL" id="BJMV01000004">
    <property type="protein sequence ID" value="GEB85238.1"/>
    <property type="molecule type" value="Genomic_DNA"/>
</dbReference>
<dbReference type="PANTHER" id="PTHR46577">
    <property type="entry name" value="HTH-TYPE TRANSCRIPTIONAL REGULATORY PROTEIN GABR"/>
    <property type="match status" value="1"/>
</dbReference>
<dbReference type="GO" id="GO:0030170">
    <property type="term" value="F:pyridoxal phosphate binding"/>
    <property type="evidence" value="ECO:0007669"/>
    <property type="project" value="InterPro"/>
</dbReference>
<dbReference type="PANTHER" id="PTHR46577:SF2">
    <property type="entry name" value="TRANSCRIPTIONAL REGULATORY PROTEIN"/>
    <property type="match status" value="1"/>
</dbReference>
<dbReference type="GO" id="GO:0003677">
    <property type="term" value="F:DNA binding"/>
    <property type="evidence" value="ECO:0007669"/>
    <property type="project" value="UniProtKB-KW"/>
</dbReference>
<keyword evidence="2" id="KW-0663">Pyridoxal phosphate</keyword>
<evidence type="ECO:0000256" key="3">
    <source>
        <dbReference type="ARBA" id="ARBA00023015"/>
    </source>
</evidence>
<keyword evidence="5" id="KW-0804">Transcription</keyword>
<dbReference type="PROSITE" id="PS50949">
    <property type="entry name" value="HTH_GNTR"/>
    <property type="match status" value="1"/>
</dbReference>
<evidence type="ECO:0000256" key="2">
    <source>
        <dbReference type="ARBA" id="ARBA00022898"/>
    </source>
</evidence>
<name>A0A4Y3TU35_9PROT</name>
<comment type="similarity">
    <text evidence="1">In the C-terminal section; belongs to the class-I pyridoxal-phosphate-dependent aminotransferase family.</text>
</comment>
<evidence type="ECO:0000256" key="4">
    <source>
        <dbReference type="ARBA" id="ARBA00023125"/>
    </source>
</evidence>
<keyword evidence="8" id="KW-1185">Reference proteome</keyword>
<dbReference type="Pfam" id="PF00392">
    <property type="entry name" value="GntR"/>
    <property type="match status" value="1"/>
</dbReference>
<reference evidence="7 8" key="1">
    <citation type="submission" date="2019-06" db="EMBL/GenBank/DDBJ databases">
        <title>Whole genome shotgun sequence of Acetobacter peroxydans NBRC 13755.</title>
        <authorList>
            <person name="Hosoyama A."/>
            <person name="Uohara A."/>
            <person name="Ohji S."/>
            <person name="Ichikawa N."/>
        </authorList>
    </citation>
    <scope>NUCLEOTIDE SEQUENCE [LARGE SCALE GENOMIC DNA]</scope>
    <source>
        <strain evidence="7 8">NBRC 13755</strain>
    </source>
</reference>
<proteinExistence type="inferred from homology"/>
<sequence length="476" mass="51610">MSSAPTFGNFSAASSIHLDGALPTPLVAQLASQLSTLIKNGDIPPGERIPSIRHMARLCKVSPLTVANAYTRLVEAGVLVAHARGGYFAARTAPPPHPDPGEGDPLWLLQHAYETTAPTIKAGCGWLSEQYRYSLSVRRALERLARSDLLPTFLDYGNPAGLPTLRLAIRQLLARRNIACPENGIVLTHGASQGLELALRACTRPGDTVLVDDPGYCNLYPLLHMLGLRVRGVPRTKEGVDITALEQILAHERAAVMVTTSVLHNPTGVCATASNIAALYALACRFDLNIIEDNIFLDLAPQTQPCLARMDAEERIVHVGSFSKTITPGLRVGYVRCAPALARQIMEYKMAMGLTSSSLNEALVCSILQGGFYQSHLADLREGLFKAQKTACTALIKAGLTLYTQPSGGMFVWARFPGEKQARAIMRRAAQADILLAPGSLFRPDGQDTPWFRFNVTQCDSPALLSFLRTEARGRF</sequence>
<dbReference type="Pfam" id="PF00155">
    <property type="entry name" value="Aminotran_1_2"/>
    <property type="match status" value="1"/>
</dbReference>
<keyword evidence="3" id="KW-0805">Transcription regulation</keyword>
<dbReference type="Gene3D" id="3.40.640.10">
    <property type="entry name" value="Type I PLP-dependent aspartate aminotransferase-like (Major domain)"/>
    <property type="match status" value="1"/>
</dbReference>
<feature type="domain" description="HTH gntR-type" evidence="6">
    <location>
        <begin position="24"/>
        <end position="92"/>
    </location>
</feature>
<protein>
    <submittedName>
        <fullName evidence="7">GntR family transcriptional regulator</fullName>
    </submittedName>
</protein>
<dbReference type="InterPro" id="IPR015424">
    <property type="entry name" value="PyrdxlP-dep_Trfase"/>
</dbReference>
<dbReference type="SUPFAM" id="SSF53383">
    <property type="entry name" value="PLP-dependent transferases"/>
    <property type="match status" value="1"/>
</dbReference>
<dbReference type="CDD" id="cd00609">
    <property type="entry name" value="AAT_like"/>
    <property type="match status" value="1"/>
</dbReference>
<dbReference type="InterPro" id="IPR015421">
    <property type="entry name" value="PyrdxlP-dep_Trfase_major"/>
</dbReference>
<dbReference type="InterPro" id="IPR051446">
    <property type="entry name" value="HTH_trans_reg/aminotransferase"/>
</dbReference>
<dbReference type="SMART" id="SM00345">
    <property type="entry name" value="HTH_GNTR"/>
    <property type="match status" value="1"/>
</dbReference>
<dbReference type="AlphaFoldDB" id="A0A4Y3TU35"/>
<evidence type="ECO:0000256" key="1">
    <source>
        <dbReference type="ARBA" id="ARBA00005384"/>
    </source>
</evidence>
<dbReference type="SUPFAM" id="SSF46785">
    <property type="entry name" value="Winged helix' DNA-binding domain"/>
    <property type="match status" value="1"/>
</dbReference>
<dbReference type="InterPro" id="IPR015422">
    <property type="entry name" value="PyrdxlP-dep_Trfase_small"/>
</dbReference>
<dbReference type="InterPro" id="IPR036390">
    <property type="entry name" value="WH_DNA-bd_sf"/>
</dbReference>
<dbReference type="Gene3D" id="3.90.1150.10">
    <property type="entry name" value="Aspartate Aminotransferase, domain 1"/>
    <property type="match status" value="1"/>
</dbReference>
<dbReference type="CDD" id="cd07377">
    <property type="entry name" value="WHTH_GntR"/>
    <property type="match status" value="1"/>
</dbReference>
<dbReference type="InterPro" id="IPR004839">
    <property type="entry name" value="Aminotransferase_I/II_large"/>
</dbReference>
<dbReference type="Gene3D" id="1.10.10.10">
    <property type="entry name" value="Winged helix-like DNA-binding domain superfamily/Winged helix DNA-binding domain"/>
    <property type="match status" value="1"/>
</dbReference>
<evidence type="ECO:0000256" key="5">
    <source>
        <dbReference type="ARBA" id="ARBA00023163"/>
    </source>
</evidence>
<dbReference type="InterPro" id="IPR036388">
    <property type="entry name" value="WH-like_DNA-bd_sf"/>
</dbReference>
<evidence type="ECO:0000313" key="7">
    <source>
        <dbReference type="EMBL" id="GEB85238.1"/>
    </source>
</evidence>
<accession>A0A4Y3TU35</accession>
<gene>
    <name evidence="7" type="ORF">APE01nite_10350</name>
</gene>
<dbReference type="InterPro" id="IPR000524">
    <property type="entry name" value="Tscrpt_reg_HTH_GntR"/>
</dbReference>
<dbReference type="Proteomes" id="UP000317730">
    <property type="component" value="Unassembled WGS sequence"/>
</dbReference>
<dbReference type="RefSeq" id="WP_244926279.1">
    <property type="nucleotide sequence ID" value="NZ_BJMV01000004.1"/>
</dbReference>
<comment type="caution">
    <text evidence="7">The sequence shown here is derived from an EMBL/GenBank/DDBJ whole genome shotgun (WGS) entry which is preliminary data.</text>
</comment>
<organism evidence="7 8">
    <name type="scientific">Acetobacter peroxydans</name>
    <dbReference type="NCBI Taxonomy" id="104098"/>
    <lineage>
        <taxon>Bacteria</taxon>
        <taxon>Pseudomonadati</taxon>
        <taxon>Pseudomonadota</taxon>
        <taxon>Alphaproteobacteria</taxon>
        <taxon>Acetobacterales</taxon>
        <taxon>Acetobacteraceae</taxon>
        <taxon>Acetobacter</taxon>
    </lineage>
</organism>
<dbReference type="GO" id="GO:0003700">
    <property type="term" value="F:DNA-binding transcription factor activity"/>
    <property type="evidence" value="ECO:0007669"/>
    <property type="project" value="InterPro"/>
</dbReference>